<name>A0AA36I5X8_9DINO</name>
<evidence type="ECO:0000313" key="4">
    <source>
        <dbReference type="Proteomes" id="UP001178507"/>
    </source>
</evidence>
<proteinExistence type="predicted"/>
<dbReference type="Proteomes" id="UP001178507">
    <property type="component" value="Unassembled WGS sequence"/>
</dbReference>
<dbReference type="EMBL" id="CAUJNA010000822">
    <property type="protein sequence ID" value="CAJ1381575.1"/>
    <property type="molecule type" value="Genomic_DNA"/>
</dbReference>
<protein>
    <submittedName>
        <fullName evidence="3">Uncharacterized protein</fullName>
    </submittedName>
</protein>
<keyword evidence="1" id="KW-0175">Coiled coil</keyword>
<feature type="region of interest" description="Disordered" evidence="2">
    <location>
        <begin position="1"/>
        <end position="34"/>
    </location>
</feature>
<feature type="coiled-coil region" evidence="1">
    <location>
        <begin position="78"/>
        <end position="146"/>
    </location>
</feature>
<evidence type="ECO:0000256" key="2">
    <source>
        <dbReference type="SAM" id="MobiDB-lite"/>
    </source>
</evidence>
<organism evidence="3 4">
    <name type="scientific">Effrenium voratum</name>
    <dbReference type="NCBI Taxonomy" id="2562239"/>
    <lineage>
        <taxon>Eukaryota</taxon>
        <taxon>Sar</taxon>
        <taxon>Alveolata</taxon>
        <taxon>Dinophyceae</taxon>
        <taxon>Suessiales</taxon>
        <taxon>Symbiodiniaceae</taxon>
        <taxon>Effrenium</taxon>
    </lineage>
</organism>
<comment type="caution">
    <text evidence="3">The sequence shown here is derived from an EMBL/GenBank/DDBJ whole genome shotgun (WGS) entry which is preliminary data.</text>
</comment>
<accession>A0AA36I5X8</accession>
<keyword evidence="4" id="KW-1185">Reference proteome</keyword>
<evidence type="ECO:0000256" key="1">
    <source>
        <dbReference type="SAM" id="Coils"/>
    </source>
</evidence>
<sequence length="306" mass="33952">MSAWHVLDPNQAPSERLGREMSAESSMAPGSVQQRLGALDRARGLQQQLAEKACFIQEAAEREEAEAQQRCRAMADGRNRAQERSKALLAGLREVKQEVASLQWRVQALEGLARAPHPGGPAESKVLQLRKRRESLEVQSRSCQEENKVLQEYLESQREAQSLDDGLVVKEALRAFAEGAMATLTEAFQEPLRRIVLLDTYLRALQERLQGGKLALTNACGPNARSRSECVRGKSSVSEQQELLSSGRDLLSAFAAAVDAADIWELQGQLDPRSQQVLCSQLLSLWDATRRWRARYGTPKVASFSS</sequence>
<evidence type="ECO:0000313" key="3">
    <source>
        <dbReference type="EMBL" id="CAJ1381575.1"/>
    </source>
</evidence>
<gene>
    <name evidence="3" type="ORF">EVOR1521_LOCUS9218</name>
</gene>
<reference evidence="3" key="1">
    <citation type="submission" date="2023-08" db="EMBL/GenBank/DDBJ databases">
        <authorList>
            <person name="Chen Y."/>
            <person name="Shah S."/>
            <person name="Dougan E. K."/>
            <person name="Thang M."/>
            <person name="Chan C."/>
        </authorList>
    </citation>
    <scope>NUCLEOTIDE SEQUENCE</scope>
</reference>
<dbReference type="AlphaFoldDB" id="A0AA36I5X8"/>